<reference evidence="2" key="1">
    <citation type="journal article" date="2014" name="Int. J. Syst. Evol. Microbiol.">
        <title>Complete genome sequence of Corynebacterium casei LMG S-19264T (=DSM 44701T), isolated from a smear-ripened cheese.</title>
        <authorList>
            <consortium name="US DOE Joint Genome Institute (JGI-PGF)"/>
            <person name="Walter F."/>
            <person name="Albersmeier A."/>
            <person name="Kalinowski J."/>
            <person name="Ruckert C."/>
        </authorList>
    </citation>
    <scope>NUCLEOTIDE SEQUENCE</scope>
    <source>
        <strain evidence="2">CGMCC 1.12751</strain>
    </source>
</reference>
<accession>A0A917GL09</accession>
<proteinExistence type="predicted"/>
<evidence type="ECO:0000313" key="3">
    <source>
        <dbReference type="Proteomes" id="UP000625976"/>
    </source>
</evidence>
<dbReference type="Pfam" id="PF19630">
    <property type="entry name" value="DUF6134"/>
    <property type="match status" value="1"/>
</dbReference>
<dbReference type="InterPro" id="IPR045767">
    <property type="entry name" value="DUF6134"/>
</dbReference>
<keyword evidence="3" id="KW-1185">Reference proteome</keyword>
<dbReference type="AlphaFoldDB" id="A0A917GL09"/>
<protein>
    <recommendedName>
        <fullName evidence="4">T9SS C-terminal target domain-containing protein</fullName>
    </recommendedName>
</protein>
<feature type="chain" id="PRO_5037778023" description="T9SS C-terminal target domain-containing protein" evidence="1">
    <location>
        <begin position="20"/>
        <end position="196"/>
    </location>
</feature>
<evidence type="ECO:0000313" key="2">
    <source>
        <dbReference type="EMBL" id="GGG49427.1"/>
    </source>
</evidence>
<dbReference type="EMBL" id="BMFQ01000002">
    <property type="protein sequence ID" value="GGG49427.1"/>
    <property type="molecule type" value="Genomic_DNA"/>
</dbReference>
<reference evidence="2" key="2">
    <citation type="submission" date="2020-09" db="EMBL/GenBank/DDBJ databases">
        <authorList>
            <person name="Sun Q."/>
            <person name="Zhou Y."/>
        </authorList>
    </citation>
    <scope>NUCLEOTIDE SEQUENCE</scope>
    <source>
        <strain evidence="2">CGMCC 1.12751</strain>
    </source>
</reference>
<evidence type="ECO:0008006" key="4">
    <source>
        <dbReference type="Google" id="ProtNLM"/>
    </source>
</evidence>
<evidence type="ECO:0000256" key="1">
    <source>
        <dbReference type="SAM" id="SignalP"/>
    </source>
</evidence>
<organism evidence="2 3">
    <name type="scientific">Bizionia arctica</name>
    <dbReference type="NCBI Taxonomy" id="1495645"/>
    <lineage>
        <taxon>Bacteria</taxon>
        <taxon>Pseudomonadati</taxon>
        <taxon>Bacteroidota</taxon>
        <taxon>Flavobacteriia</taxon>
        <taxon>Flavobacteriales</taxon>
        <taxon>Flavobacteriaceae</taxon>
        <taxon>Bizionia</taxon>
    </lineage>
</organism>
<gene>
    <name evidence="2" type="ORF">GCM10010976_20950</name>
</gene>
<feature type="signal peptide" evidence="1">
    <location>
        <begin position="1"/>
        <end position="19"/>
    </location>
</feature>
<dbReference type="RefSeq" id="WP_188464519.1">
    <property type="nucleotide sequence ID" value="NZ_BMFQ01000002.1"/>
</dbReference>
<name>A0A917GL09_9FLAO</name>
<comment type="caution">
    <text evidence="2">The sequence shown here is derived from an EMBL/GenBank/DDBJ whole genome shotgun (WGS) entry which is preliminary data.</text>
</comment>
<sequence length="196" mass="21643">MKNLFYLLFILLSGTCIKAQVTTLNYNIVVAGENVGTLVATKTIQEGKITFDTNSTSTIDIFGKTTITTSLVVVYRKDVLESSVYTVEKDGSPYDSTTITENNGTYSINRKGAISSFPGPITASANQLYFNEPKGISKMFAELEGIYKDITETGDNAYLFTDPDHSHKNTYTYENGILKEGIIDHALFNFSIILIK</sequence>
<dbReference type="Proteomes" id="UP000625976">
    <property type="component" value="Unassembled WGS sequence"/>
</dbReference>
<keyword evidence="1" id="KW-0732">Signal</keyword>